<dbReference type="Proteomes" id="UP000176682">
    <property type="component" value="Unassembled WGS sequence"/>
</dbReference>
<dbReference type="EMBL" id="MFAM01000057">
    <property type="protein sequence ID" value="OGD78156.1"/>
    <property type="molecule type" value="Genomic_DNA"/>
</dbReference>
<organism evidence="1 2">
    <name type="scientific">Candidatus Collierbacteria bacterium RIFOXYB1_FULL_49_13</name>
    <dbReference type="NCBI Taxonomy" id="1817728"/>
    <lineage>
        <taxon>Bacteria</taxon>
        <taxon>Candidatus Collieribacteriota</taxon>
    </lineage>
</organism>
<sequence>MQELPCKEYEAANGAVLKVYGLETESGNVNGKPVEMMIGTAAMPWVVRFYAGVMQYDFGLPYGAGEIVDTIDGVQAKDLESVLEMMSAHGLDHVFYLGRVTREISMMGTLARRTWNGSGY</sequence>
<proteinExistence type="predicted"/>
<evidence type="ECO:0000313" key="2">
    <source>
        <dbReference type="Proteomes" id="UP000176682"/>
    </source>
</evidence>
<reference evidence="1 2" key="1">
    <citation type="journal article" date="2016" name="Nat. Commun.">
        <title>Thousands of microbial genomes shed light on interconnected biogeochemical processes in an aquifer system.</title>
        <authorList>
            <person name="Anantharaman K."/>
            <person name="Brown C.T."/>
            <person name="Hug L.A."/>
            <person name="Sharon I."/>
            <person name="Castelle C.J."/>
            <person name="Probst A.J."/>
            <person name="Thomas B.C."/>
            <person name="Singh A."/>
            <person name="Wilkins M.J."/>
            <person name="Karaoz U."/>
            <person name="Brodie E.L."/>
            <person name="Williams K.H."/>
            <person name="Hubbard S.S."/>
            <person name="Banfield J.F."/>
        </authorList>
    </citation>
    <scope>NUCLEOTIDE SEQUENCE [LARGE SCALE GENOMIC DNA]</scope>
</reference>
<protein>
    <submittedName>
        <fullName evidence="1">Uncharacterized protein</fullName>
    </submittedName>
</protein>
<evidence type="ECO:0000313" key="1">
    <source>
        <dbReference type="EMBL" id="OGD78156.1"/>
    </source>
</evidence>
<comment type="caution">
    <text evidence="1">The sequence shown here is derived from an EMBL/GenBank/DDBJ whole genome shotgun (WGS) entry which is preliminary data.</text>
</comment>
<gene>
    <name evidence="1" type="ORF">A2368_02755</name>
</gene>
<name>A0A1F5FEZ9_9BACT</name>
<dbReference type="AlphaFoldDB" id="A0A1F5FEZ9"/>
<accession>A0A1F5FEZ9</accession>